<evidence type="ECO:0000313" key="9">
    <source>
        <dbReference type="EMBL" id="PAA72501.1"/>
    </source>
</evidence>
<feature type="compositionally biased region" description="Basic and acidic residues" evidence="8">
    <location>
        <begin position="77"/>
        <end position="91"/>
    </location>
</feature>
<dbReference type="Proteomes" id="UP000215902">
    <property type="component" value="Unassembled WGS sequence"/>
</dbReference>
<feature type="coiled-coil region" evidence="7">
    <location>
        <begin position="607"/>
        <end position="634"/>
    </location>
</feature>
<dbReference type="EMBL" id="NIVC01001087">
    <property type="protein sequence ID" value="PAA72501.1"/>
    <property type="molecule type" value="Genomic_DNA"/>
</dbReference>
<dbReference type="GO" id="GO:0051315">
    <property type="term" value="P:attachment of mitotic spindle microtubules to kinetochore"/>
    <property type="evidence" value="ECO:0007669"/>
    <property type="project" value="TreeGrafter"/>
</dbReference>
<evidence type="ECO:0000256" key="2">
    <source>
        <dbReference type="ARBA" id="ARBA00008029"/>
    </source>
</evidence>
<dbReference type="InterPro" id="IPR008672">
    <property type="entry name" value="Mad1"/>
</dbReference>
<feature type="compositionally biased region" description="Low complexity" evidence="8">
    <location>
        <begin position="579"/>
        <end position="588"/>
    </location>
</feature>
<proteinExistence type="inferred from homology"/>
<evidence type="ECO:0000256" key="4">
    <source>
        <dbReference type="ARBA" id="ARBA00022776"/>
    </source>
</evidence>
<keyword evidence="5" id="KW-0539">Nucleus</keyword>
<feature type="compositionally biased region" description="Low complexity" evidence="8">
    <location>
        <begin position="115"/>
        <end position="126"/>
    </location>
</feature>
<dbReference type="Pfam" id="PF05557">
    <property type="entry name" value="MAD"/>
    <property type="match status" value="1"/>
</dbReference>
<dbReference type="GO" id="GO:0005635">
    <property type="term" value="C:nuclear envelope"/>
    <property type="evidence" value="ECO:0007669"/>
    <property type="project" value="TreeGrafter"/>
</dbReference>
<evidence type="ECO:0000256" key="1">
    <source>
        <dbReference type="ARBA" id="ARBA00004123"/>
    </source>
</evidence>
<dbReference type="GO" id="GO:0007094">
    <property type="term" value="P:mitotic spindle assembly checkpoint signaling"/>
    <property type="evidence" value="ECO:0007669"/>
    <property type="project" value="InterPro"/>
</dbReference>
<feature type="coiled-coil region" evidence="7">
    <location>
        <begin position="195"/>
        <end position="295"/>
    </location>
</feature>
<reference evidence="9 10" key="1">
    <citation type="submission" date="2017-06" db="EMBL/GenBank/DDBJ databases">
        <title>A platform for efficient transgenesis in Macrostomum lignano, a flatworm model organism for stem cell research.</title>
        <authorList>
            <person name="Berezikov E."/>
        </authorList>
    </citation>
    <scope>NUCLEOTIDE SEQUENCE [LARGE SCALE GENOMIC DNA]</scope>
    <source>
        <strain evidence="9">DV1</strain>
        <tissue evidence="9">Whole organism</tissue>
    </source>
</reference>
<protein>
    <recommendedName>
        <fullName evidence="11">Spindle assembly checkpoint component MAD1</fullName>
    </recommendedName>
</protein>
<evidence type="ECO:0000256" key="5">
    <source>
        <dbReference type="ARBA" id="ARBA00023242"/>
    </source>
</evidence>
<keyword evidence="7" id="KW-0175">Coiled coil</keyword>
<dbReference type="GO" id="GO:0000776">
    <property type="term" value="C:kinetochore"/>
    <property type="evidence" value="ECO:0007669"/>
    <property type="project" value="TreeGrafter"/>
</dbReference>
<dbReference type="GO" id="GO:0072686">
    <property type="term" value="C:mitotic spindle"/>
    <property type="evidence" value="ECO:0007669"/>
    <property type="project" value="TreeGrafter"/>
</dbReference>
<feature type="coiled-coil region" evidence="7">
    <location>
        <begin position="324"/>
        <end position="416"/>
    </location>
</feature>
<feature type="compositionally biased region" description="Low complexity" evidence="8">
    <location>
        <begin position="55"/>
        <end position="72"/>
    </location>
</feature>
<feature type="compositionally biased region" description="Low complexity" evidence="8">
    <location>
        <begin position="1"/>
        <end position="17"/>
    </location>
</feature>
<name>A0A267FFD3_9PLAT</name>
<comment type="caution">
    <text evidence="9">The sequence shown here is derived from an EMBL/GenBank/DDBJ whole genome shotgun (WGS) entry which is preliminary data.</text>
</comment>
<evidence type="ECO:0000313" key="10">
    <source>
        <dbReference type="Proteomes" id="UP000215902"/>
    </source>
</evidence>
<evidence type="ECO:0000256" key="7">
    <source>
        <dbReference type="SAM" id="Coils"/>
    </source>
</evidence>
<dbReference type="SUPFAM" id="SSF75704">
    <property type="entry name" value="Mitotic arrest deficient-like 1, Mad1"/>
    <property type="match status" value="1"/>
</dbReference>
<keyword evidence="6" id="KW-0131">Cell cycle</keyword>
<dbReference type="STRING" id="282301.A0A267FFD3"/>
<dbReference type="AlphaFoldDB" id="A0A267FFD3"/>
<dbReference type="OrthoDB" id="331602at2759"/>
<feature type="compositionally biased region" description="Low complexity" evidence="8">
    <location>
        <begin position="695"/>
        <end position="715"/>
    </location>
</feature>
<evidence type="ECO:0008006" key="11">
    <source>
        <dbReference type="Google" id="ProtNLM"/>
    </source>
</evidence>
<organism evidence="9 10">
    <name type="scientific">Macrostomum lignano</name>
    <dbReference type="NCBI Taxonomy" id="282301"/>
    <lineage>
        <taxon>Eukaryota</taxon>
        <taxon>Metazoa</taxon>
        <taxon>Spiralia</taxon>
        <taxon>Lophotrochozoa</taxon>
        <taxon>Platyhelminthes</taxon>
        <taxon>Rhabditophora</taxon>
        <taxon>Macrostomorpha</taxon>
        <taxon>Macrostomida</taxon>
        <taxon>Macrostomidae</taxon>
        <taxon>Macrostomum</taxon>
    </lineage>
</organism>
<keyword evidence="3" id="KW-0132">Cell division</keyword>
<feature type="region of interest" description="Disordered" evidence="8">
    <location>
        <begin position="692"/>
        <end position="715"/>
    </location>
</feature>
<dbReference type="PANTHER" id="PTHR23168:SF0">
    <property type="entry name" value="MITOTIC SPINDLE ASSEMBLY CHECKPOINT PROTEIN MAD1"/>
    <property type="match status" value="1"/>
</dbReference>
<feature type="coiled-coil region" evidence="7">
    <location>
        <begin position="732"/>
        <end position="759"/>
    </location>
</feature>
<keyword evidence="10" id="KW-1185">Reference proteome</keyword>
<sequence length="874" mass="97735">MSNKSAAGTAEASSASAAKRRCCFQETSSSVSLSSSFGSEDMQNLPPKTPLLGETAGLGASAGVSTASAAATPMELGIRDPVLKRYSRDYSRSFQPPQGPPPPPTSAMSNRLALQQQQQQNRWRQQSGTFEGDSRSSTTASSDFIAAAGLPRQSPAPSLLGDRRQQQQQQVESNVKINGLQMRLLAEESARKWQRIEADQQIHRLRDENIRLQSREGSTEERSRLATVTAELQTVRDEYQDYRSKTQRTLDDCQRNVTRLNREKLELEERATADKERLALELKEARNRVFELTSRELRMTEEARMQAEIRSKELSEWKAHLAEREAQLEESSKLQARVNELELQAKLHESERARLKSANEAIDRYEQVRQQNARLKEQLAAAKQIRDDRLVLEEENRSLRGRLESAETRAATLAADLAAAQTVEAKQSDRSANQSLTADHCSSESARLASAQRELALATAGRAELQIAVSAAERSLSESAAAQSEAEVKVQRLETELGELKRRLRLLSRERDMLKEFVASYRLDCTLGGSGSEQAYLQRISNMESLLDDYKRQLDEALAEKSSTASAAPSRLSLPVESQQQQQQQQQQASSRLSLGELASKQEASLVIELRQQITELHKRLAAAEEDKEMLAAREARLSDLGDADPRFTRVLHLVQNPAQEAEEARENELAELRKKLEKALTRCEKLEEKLRNRAASGPADGEAAAATAGSSAAATSVIGDMTRDVSMIVGRGDLLAEIERLKTELDRKDLQKQRQREAFRTNTEKMREAVHRLLGYRVQLESDNPSERLFRISSTYVDFDEQDSDKTSFLFRLNDDNVDLLTTDYVSEWQSDVRHYVQERNSVPAFLATVTLNYFGSSTTLVSSSVMGATTIN</sequence>
<comment type="similarity">
    <text evidence="2">Belongs to the MAD1 family.</text>
</comment>
<evidence type="ECO:0000256" key="3">
    <source>
        <dbReference type="ARBA" id="ARBA00022618"/>
    </source>
</evidence>
<evidence type="ECO:0000256" key="8">
    <source>
        <dbReference type="SAM" id="MobiDB-lite"/>
    </source>
</evidence>
<dbReference type="GO" id="GO:0051301">
    <property type="term" value="P:cell division"/>
    <property type="evidence" value="ECO:0007669"/>
    <property type="project" value="UniProtKB-KW"/>
</dbReference>
<accession>A0A267FFD3</accession>
<feature type="region of interest" description="Disordered" evidence="8">
    <location>
        <begin position="561"/>
        <end position="593"/>
    </location>
</feature>
<evidence type="ECO:0000256" key="6">
    <source>
        <dbReference type="ARBA" id="ARBA00023306"/>
    </source>
</evidence>
<feature type="compositionally biased region" description="Low complexity" evidence="8">
    <location>
        <begin position="28"/>
        <end position="39"/>
    </location>
</feature>
<keyword evidence="4" id="KW-0498">Mitosis</keyword>
<feature type="region of interest" description="Disordered" evidence="8">
    <location>
        <begin position="1"/>
        <end position="174"/>
    </location>
</feature>
<dbReference type="Gene3D" id="3.30.457.60">
    <property type="match status" value="1"/>
</dbReference>
<gene>
    <name evidence="9" type="ORF">BOX15_Mlig031903g2</name>
</gene>
<comment type="subcellular location">
    <subcellularLocation>
        <location evidence="1">Nucleus</location>
    </subcellularLocation>
</comment>
<dbReference type="Gene3D" id="6.10.250.90">
    <property type="match status" value="1"/>
</dbReference>
<dbReference type="PANTHER" id="PTHR23168">
    <property type="entry name" value="MITOTIC SPINDLE ASSEMBLY CHECKPOINT PROTEIN MAD1 MITOTIC ARREST DEFICIENT-LIKE PROTEIN 1"/>
    <property type="match status" value="1"/>
</dbReference>